<feature type="region of interest" description="Disordered" evidence="1">
    <location>
        <begin position="128"/>
        <end position="149"/>
    </location>
</feature>
<gene>
    <name evidence="2" type="ORF">AVDCRST_MAG42-2277</name>
</gene>
<protein>
    <recommendedName>
        <fullName evidence="3">COG1399 protein, clustered with ribosomal protein L32p</fullName>
    </recommendedName>
</protein>
<organism evidence="2">
    <name type="scientific">uncultured Chthoniobacterales bacterium</name>
    <dbReference type="NCBI Taxonomy" id="1836801"/>
    <lineage>
        <taxon>Bacteria</taxon>
        <taxon>Pseudomonadati</taxon>
        <taxon>Verrucomicrobiota</taxon>
        <taxon>Spartobacteria</taxon>
        <taxon>Chthoniobacterales</taxon>
        <taxon>environmental samples</taxon>
    </lineage>
</organism>
<proteinExistence type="predicted"/>
<reference evidence="2" key="1">
    <citation type="submission" date="2020-02" db="EMBL/GenBank/DDBJ databases">
        <authorList>
            <person name="Meier V. D."/>
        </authorList>
    </citation>
    <scope>NUCLEOTIDE SEQUENCE</scope>
    <source>
        <strain evidence="2">AVDCRST_MAG42</strain>
    </source>
</reference>
<accession>A0A6J4IJM3</accession>
<dbReference type="AlphaFoldDB" id="A0A6J4IJM3"/>
<evidence type="ECO:0008006" key="3">
    <source>
        <dbReference type="Google" id="ProtNLM"/>
    </source>
</evidence>
<name>A0A6J4IJM3_9BACT</name>
<dbReference type="EMBL" id="CADCTA010000081">
    <property type="protein sequence ID" value="CAA9251886.1"/>
    <property type="molecule type" value="Genomic_DNA"/>
</dbReference>
<sequence>MKVHLRQIPADGLHLEGEEDCPIQDLKSEDMECAGPLRYSLEVGISDGAVWASGTLAQPVQLRCVSCLETFVHTIEVPDFALHMDGTGPELVDFGPFVREDILLNLPAYPRCDREGDRVCPAAKVIEERGSAEPETRKPDWSALDKLEL</sequence>
<evidence type="ECO:0000256" key="1">
    <source>
        <dbReference type="SAM" id="MobiDB-lite"/>
    </source>
</evidence>
<evidence type="ECO:0000313" key="2">
    <source>
        <dbReference type="EMBL" id="CAA9251886.1"/>
    </source>
</evidence>